<feature type="binding site" evidence="10">
    <location>
        <position position="858"/>
    </location>
    <ligand>
        <name>thiamine diphosphate</name>
        <dbReference type="ChEBI" id="CHEBI:58937"/>
    </ligand>
</feature>
<keyword evidence="3 12" id="KW-0004">4Fe-4S</keyword>
<dbReference type="InterPro" id="IPR050722">
    <property type="entry name" value="Pyruvate:ferred/Flavod_OxRd"/>
</dbReference>
<dbReference type="InterPro" id="IPR002869">
    <property type="entry name" value="Pyrv_flavodox_OxRed_cen"/>
</dbReference>
<dbReference type="CDD" id="cd07034">
    <property type="entry name" value="TPP_PYR_PFOR_IOR-alpha_like"/>
    <property type="match status" value="1"/>
</dbReference>
<dbReference type="PIRSF" id="PIRSF000159">
    <property type="entry name" value="NifJ"/>
    <property type="match status" value="1"/>
</dbReference>
<dbReference type="GO" id="GO:0016903">
    <property type="term" value="F:oxidoreductase activity, acting on the aldehyde or oxo group of donors"/>
    <property type="evidence" value="ECO:0007669"/>
    <property type="project" value="InterPro"/>
</dbReference>
<keyword evidence="7 12" id="KW-0408">Iron</keyword>
<dbReference type="FunFam" id="3.40.50.920:FF:000007">
    <property type="entry name" value="Pyruvate:ferredoxin (Flavodoxin) oxidoreductase"/>
    <property type="match status" value="1"/>
</dbReference>
<dbReference type="FunFam" id="3.40.50.970:FF:000041">
    <property type="entry name" value="Pyruvate:ferredoxin (Flavodoxin) oxidoreductase"/>
    <property type="match status" value="1"/>
</dbReference>
<dbReference type="FunFam" id="3.30.70.20:FF:000022">
    <property type="entry name" value="Pyruvate:ferredoxin (Flavodoxin) oxidoreductase"/>
    <property type="match status" value="1"/>
</dbReference>
<feature type="binding site" evidence="12">
    <location>
        <position position="700"/>
    </location>
    <ligand>
        <name>[4Fe-4S] cluster</name>
        <dbReference type="ChEBI" id="CHEBI:49883"/>
        <label>1</label>
    </ligand>
</feature>
<feature type="binding site" evidence="12">
    <location>
        <position position="762"/>
    </location>
    <ligand>
        <name>[4Fe-4S] cluster</name>
        <dbReference type="ChEBI" id="CHEBI:49883"/>
        <label>2</label>
    </ligand>
</feature>
<dbReference type="Pfam" id="PF17147">
    <property type="entry name" value="PFOR_II"/>
    <property type="match status" value="1"/>
</dbReference>
<dbReference type="FunFam" id="3.40.920.10:FF:000001">
    <property type="entry name" value="Pyruvate:ferredoxin (Flavodoxin) oxidoreductase"/>
    <property type="match status" value="1"/>
</dbReference>
<sequence length="1201" mass="132287">MSERKMVTIDGNSAATHVAHATNEVIAIYPITPSSGMGEISDEKSAKGEKNIWGTIPRVVEMQAEGGAAGAVHGSLSAGALTTTFTASQGLLLMVPNMFKIAGELTPSVFHVSARAVATHALSIFAEHSDVMTCRGTGWGMLASSNPQEVMDFALISQAAALESRLPFVHFFDGFRTSHEIQKVEQLTHDDMKAMIEDKFVREHKARALNPENPTIKGTSQNTDVFFQHRETINPYYEKTPAIVQKYMDKFAKLTGRQYNTVEYVGAEDADRVIVLMTSGTDVVHETVEDLLRQGEKVGVVKIKLYRPFPEKAFIEALPSTVKKITCLDKTKEPGGLGEPLYLDVVATVGNAYAKGEASFKEYPRITGGRYGLGSKDFTPAMVKGVFDELKKESPLENYSVGILDDVSNRSISYDPTYLTQQDGVKSAMFFGLGSDGTVGANKNSAKIVGTQTDNYVNAYFVYDSKKAGSMTVSHLRFSDKPLRSSYLIQPGQADLVACHNFSFLEKYEMVKFLKQGGTFLVNSIYGKDELWEKLPYEVQQQLIEKNAKLFSINAVKIAEELGLGARINTVMQSAFFKIADIIPFDQAVKFIKDAIKKTYGKRGDKVVKMNEDAVDEAINNLFEIDMAAKATSQIHTNPCVIPQGVPDFMKKTTCQLIAQKGDDLPVSAFPADGTYPVGTTKLEKRNVAVNIPVWNKDVCIQCGICSFVCPHASIRMKVYDADDLSNAPKTFKSTDSKIQGYKDKKMTIQVAPEDCTGCGACVFNCPAKDKSNPGQKAINMHPQTPLRDQEKENFDFFLSLPELPFDELDKGSLRTSQLAPHLFEFSGACPGCGETPYVKLLSQLFGDRALVANATGCSSIYGGNLPTTPYTSREDGRGPSWSNSLFEDNAEFGFGMRLAAKKFNEMAVEYLEKMSSTIGQDLVNELRGATQITQADIEKQRERVAKLKEILKNNDSEDAKNLLAVADYLIKKSVWIVGGDGWAYDIGYGGLDHVLASDENINVLVMDTEVYSNTGGQSSKATPIGASAKFAFSGKAIEKKDLGMIAMTYGHIYVAKVSLSNPAQCIKAFIEAERYNGPSLILAYAHCIAHGINMTEGVQEQKNAVNSGHWPLLRFNPELTLEGKNPLMLDSRDPSISLDEYMGRENRFNVVKKMYPERAERLAKEANKKVLTRFALYKQLATKLDCSVKNEKEELEKEQS</sequence>
<dbReference type="Gene3D" id="3.40.50.920">
    <property type="match status" value="1"/>
</dbReference>
<keyword evidence="4 12" id="KW-0479">Metal-binding</keyword>
<keyword evidence="5 9" id="KW-0249">Electron transport</keyword>
<feature type="binding site" evidence="12">
    <location>
        <position position="759"/>
    </location>
    <ligand>
        <name>[4Fe-4S] cluster</name>
        <dbReference type="ChEBI" id="CHEBI:49883"/>
        <label>2</label>
    </ligand>
</feature>
<dbReference type="PANTHER" id="PTHR32154">
    <property type="entry name" value="PYRUVATE-FLAVODOXIN OXIDOREDUCTASE-RELATED"/>
    <property type="match status" value="1"/>
</dbReference>
<evidence type="ECO:0000256" key="12">
    <source>
        <dbReference type="PIRSR" id="PIRSR000159-50"/>
    </source>
</evidence>
<dbReference type="GO" id="GO:0005506">
    <property type="term" value="F:iron ion binding"/>
    <property type="evidence" value="ECO:0007669"/>
    <property type="project" value="InterPro"/>
</dbReference>
<feature type="site" description="Important for catalytic activity" evidence="11">
    <location>
        <position position="65"/>
    </location>
</feature>
<evidence type="ECO:0000256" key="11">
    <source>
        <dbReference type="PIRSR" id="PIRSR000159-2"/>
    </source>
</evidence>
<evidence type="ECO:0000259" key="13">
    <source>
        <dbReference type="PROSITE" id="PS51379"/>
    </source>
</evidence>
<dbReference type="EMBL" id="PKTG01000107">
    <property type="protein sequence ID" value="PLX16689.1"/>
    <property type="molecule type" value="Genomic_DNA"/>
</dbReference>
<dbReference type="SMART" id="SM00890">
    <property type="entry name" value="EKR"/>
    <property type="match status" value="1"/>
</dbReference>
<dbReference type="AlphaFoldDB" id="A0A2N5ZDF6"/>
<feature type="binding site" evidence="10">
    <location>
        <begin position="1009"/>
        <end position="1014"/>
    </location>
    <ligand>
        <name>thiamine diphosphate</name>
        <dbReference type="ChEBI" id="CHEBI:58937"/>
    </ligand>
</feature>
<evidence type="ECO:0000256" key="10">
    <source>
        <dbReference type="PIRSR" id="PIRSR000159-1"/>
    </source>
</evidence>
<dbReference type="SUPFAM" id="SSF54862">
    <property type="entry name" value="4Fe-4S ferredoxins"/>
    <property type="match status" value="1"/>
</dbReference>
<accession>A0A2N5ZDF6</accession>
<evidence type="ECO:0000313" key="14">
    <source>
        <dbReference type="EMBL" id="PLX16689.1"/>
    </source>
</evidence>
<feature type="binding site" evidence="12">
    <location>
        <position position="830"/>
    </location>
    <ligand>
        <name>[4Fe-4S] cluster</name>
        <dbReference type="ChEBI" id="CHEBI:49883"/>
        <label>3</label>
    </ligand>
</feature>
<dbReference type="NCBIfam" id="TIGR02176">
    <property type="entry name" value="pyruv_ox_red"/>
    <property type="match status" value="1"/>
</dbReference>
<feature type="binding site" evidence="12">
    <location>
        <position position="833"/>
    </location>
    <ligand>
        <name>[4Fe-4S] cluster</name>
        <dbReference type="ChEBI" id="CHEBI:49883"/>
        <label>3</label>
    </ligand>
</feature>
<dbReference type="GO" id="GO:0030976">
    <property type="term" value="F:thiamine pyrophosphate binding"/>
    <property type="evidence" value="ECO:0007669"/>
    <property type="project" value="InterPro"/>
</dbReference>
<dbReference type="GO" id="GO:0006979">
    <property type="term" value="P:response to oxidative stress"/>
    <property type="evidence" value="ECO:0007669"/>
    <property type="project" value="TreeGrafter"/>
</dbReference>
<dbReference type="SUPFAM" id="SSF53323">
    <property type="entry name" value="Pyruvate-ferredoxin oxidoreductase, PFOR, domain III"/>
    <property type="match status" value="1"/>
</dbReference>
<feature type="binding site" evidence="12">
    <location>
        <position position="706"/>
    </location>
    <ligand>
        <name>[4Fe-4S] cluster</name>
        <dbReference type="ChEBI" id="CHEBI:49883"/>
        <label>1</label>
    </ligand>
</feature>
<evidence type="ECO:0000256" key="4">
    <source>
        <dbReference type="ARBA" id="ARBA00022723"/>
    </source>
</evidence>
<feature type="binding site" evidence="12">
    <location>
        <position position="756"/>
    </location>
    <ligand>
        <name>[4Fe-4S] cluster</name>
        <dbReference type="ChEBI" id="CHEBI:49883"/>
        <label>2</label>
    </ligand>
</feature>
<feature type="site" description="Important for catalytic activity" evidence="11">
    <location>
        <position position="115"/>
    </location>
</feature>
<dbReference type="Pfam" id="PF01558">
    <property type="entry name" value="POR"/>
    <property type="match status" value="1"/>
</dbReference>
<feature type="binding site" evidence="10">
    <location>
        <begin position="980"/>
        <end position="983"/>
    </location>
    <ligand>
        <name>thiamine diphosphate</name>
        <dbReference type="ChEBI" id="CHEBI:58937"/>
    </ligand>
</feature>
<dbReference type="Gene3D" id="3.40.50.970">
    <property type="match status" value="2"/>
</dbReference>
<feature type="site" description="Important for catalytic activity" evidence="11">
    <location>
        <position position="32"/>
    </location>
</feature>
<dbReference type="SUPFAM" id="SSF52922">
    <property type="entry name" value="TK C-terminal domain-like"/>
    <property type="match status" value="1"/>
</dbReference>
<dbReference type="InterPro" id="IPR011895">
    <property type="entry name" value="Pyrv_flavodox_OxRed"/>
</dbReference>
<dbReference type="Pfam" id="PF01855">
    <property type="entry name" value="POR_N"/>
    <property type="match status" value="1"/>
</dbReference>
<feature type="binding site" evidence="12">
    <location>
        <position position="858"/>
    </location>
    <ligand>
        <name>[4Fe-4S] cluster</name>
        <dbReference type="ChEBI" id="CHEBI:49883"/>
        <label>3</label>
    </ligand>
</feature>
<dbReference type="InterPro" id="IPR017900">
    <property type="entry name" value="4Fe4S_Fe_S_CS"/>
</dbReference>
<feature type="binding site" evidence="10">
    <location>
        <position position="115"/>
    </location>
    <ligand>
        <name>pyruvate</name>
        <dbReference type="ChEBI" id="CHEBI:15361"/>
    </ligand>
</feature>
<dbReference type="Proteomes" id="UP000234857">
    <property type="component" value="Unassembled WGS sequence"/>
</dbReference>
<evidence type="ECO:0000256" key="6">
    <source>
        <dbReference type="ARBA" id="ARBA00023002"/>
    </source>
</evidence>
<proteinExistence type="inferred from homology"/>
<evidence type="ECO:0000256" key="9">
    <source>
        <dbReference type="PIRNR" id="PIRNR000159"/>
    </source>
</evidence>
<dbReference type="FunFam" id="3.40.50.970:FF:000012">
    <property type="entry name" value="Pyruvate:ferredoxin (Flavodoxin) oxidoreductase"/>
    <property type="match status" value="1"/>
</dbReference>
<dbReference type="InterPro" id="IPR019752">
    <property type="entry name" value="Pyrv/ketoisovalerate_OxRed_cat"/>
</dbReference>
<keyword evidence="2 9" id="KW-0813">Transport</keyword>
<dbReference type="InterPro" id="IPR033412">
    <property type="entry name" value="PFOR_II"/>
</dbReference>
<organism evidence="14 15">
    <name type="scientific">Muiribacterium halophilum</name>
    <dbReference type="NCBI Taxonomy" id="2053465"/>
    <lineage>
        <taxon>Bacteria</taxon>
        <taxon>Candidatus Muiribacteriota</taxon>
        <taxon>Candidatus Muiribacteriia</taxon>
        <taxon>Candidatus Muiribacteriales</taxon>
        <taxon>Candidatus Muiribacteriaceae</taxon>
        <taxon>Candidatus Muiribacterium</taxon>
    </lineage>
</organism>
<dbReference type="PANTHER" id="PTHR32154:SF0">
    <property type="entry name" value="PYRUVATE-FLAVODOXIN OXIDOREDUCTASE-RELATED"/>
    <property type="match status" value="1"/>
</dbReference>
<feature type="binding site" evidence="12">
    <location>
        <position position="710"/>
    </location>
    <ligand>
        <name>[4Fe-4S] cluster</name>
        <dbReference type="ChEBI" id="CHEBI:49883"/>
        <label>2</label>
    </ligand>
</feature>
<name>A0A2N5ZDF6_MUIH1</name>
<evidence type="ECO:0000256" key="5">
    <source>
        <dbReference type="ARBA" id="ARBA00022982"/>
    </source>
</evidence>
<comment type="similarity">
    <text evidence="1 9">Belongs to the pyruvate:ferredoxin/flavodoxin oxidoreductase family.</text>
</comment>
<dbReference type="Gene3D" id="3.40.920.10">
    <property type="entry name" value="Pyruvate-ferredoxin oxidoreductase, PFOR, domain III"/>
    <property type="match status" value="1"/>
</dbReference>
<feature type="binding site" evidence="10">
    <location>
        <position position="32"/>
    </location>
    <ligand>
        <name>pyruvate</name>
        <dbReference type="ChEBI" id="CHEBI:15361"/>
    </ligand>
</feature>
<dbReference type="GO" id="GO:0051539">
    <property type="term" value="F:4 iron, 4 sulfur cluster binding"/>
    <property type="evidence" value="ECO:0007669"/>
    <property type="project" value="UniProtKB-KW"/>
</dbReference>
<dbReference type="InterPro" id="IPR002880">
    <property type="entry name" value="Pyrv_Fd/Flavodoxin_OxRdtase_N"/>
</dbReference>
<reference evidence="14 15" key="1">
    <citation type="submission" date="2017-11" db="EMBL/GenBank/DDBJ databases">
        <title>Genome-resolved metagenomics identifies genetic mobility, metabolic interactions, and unexpected diversity in perchlorate-reducing communities.</title>
        <authorList>
            <person name="Barnum T.P."/>
            <person name="Figueroa I.A."/>
            <person name="Carlstrom C.I."/>
            <person name="Lucas L.N."/>
            <person name="Engelbrektson A.L."/>
            <person name="Coates J.D."/>
        </authorList>
    </citation>
    <scope>NUCLEOTIDE SEQUENCE [LARGE SCALE GENOMIC DNA]</scope>
    <source>
        <strain evidence="14">BM706</strain>
    </source>
</reference>
<comment type="cofactor">
    <cofactor evidence="12">
        <name>[4Fe-4S] cluster</name>
        <dbReference type="ChEBI" id="CHEBI:49883"/>
    </cofactor>
    <text evidence="12">Binds 3 [4Fe-4S] clusters per subunit.</text>
</comment>
<feature type="binding site" evidence="12">
    <location>
        <position position="703"/>
    </location>
    <ligand>
        <name>[4Fe-4S] cluster</name>
        <dbReference type="ChEBI" id="CHEBI:49883"/>
        <label>1</label>
    </ligand>
</feature>
<feature type="domain" description="4Fe-4S ferredoxin-type" evidence="13">
    <location>
        <begin position="747"/>
        <end position="777"/>
    </location>
</feature>
<gene>
    <name evidence="14" type="primary">nifJ</name>
    <name evidence="14" type="ORF">C0601_09435</name>
</gene>
<dbReference type="Pfam" id="PF02775">
    <property type="entry name" value="TPP_enzyme_C"/>
    <property type="match status" value="1"/>
</dbReference>
<dbReference type="InterPro" id="IPR019456">
    <property type="entry name" value="Pyrv-flavodox_OxRtase_EKR"/>
</dbReference>
<keyword evidence="14" id="KW-0670">Pyruvate</keyword>
<dbReference type="InterPro" id="IPR037112">
    <property type="entry name" value="Pyrv-flavodox_OxR_EKR_sf"/>
</dbReference>
<feature type="binding site" evidence="10">
    <location>
        <position position="835"/>
    </location>
    <ligand>
        <name>thiamine diphosphate</name>
        <dbReference type="ChEBI" id="CHEBI:58937"/>
    </ligand>
</feature>
<dbReference type="Pfam" id="PF12838">
    <property type="entry name" value="Fer4_7"/>
    <property type="match status" value="1"/>
</dbReference>
<evidence type="ECO:0000256" key="3">
    <source>
        <dbReference type="ARBA" id="ARBA00022485"/>
    </source>
</evidence>
<dbReference type="PROSITE" id="PS51379">
    <property type="entry name" value="4FE4S_FER_2"/>
    <property type="match status" value="2"/>
</dbReference>
<keyword evidence="8 12" id="KW-0411">Iron-sulfur</keyword>
<feature type="site" description="Important for catalytic activity" evidence="11">
    <location>
        <position position="1014"/>
    </location>
</feature>
<dbReference type="InterPro" id="IPR009014">
    <property type="entry name" value="Transketo_C/PFOR_II"/>
</dbReference>
<evidence type="ECO:0000256" key="8">
    <source>
        <dbReference type="ARBA" id="ARBA00023014"/>
    </source>
</evidence>
<feature type="binding site" evidence="12">
    <location>
        <position position="766"/>
    </location>
    <ligand>
        <name>[4Fe-4S] cluster</name>
        <dbReference type="ChEBI" id="CHEBI:49883"/>
        <label>1</label>
    </ligand>
</feature>
<evidence type="ECO:0000256" key="1">
    <source>
        <dbReference type="ARBA" id="ARBA00009032"/>
    </source>
</evidence>
<dbReference type="Pfam" id="PF10371">
    <property type="entry name" value="EKR"/>
    <property type="match status" value="1"/>
</dbReference>
<comment type="caution">
    <text evidence="14">The sequence shown here is derived from an EMBL/GenBank/DDBJ whole genome shotgun (WGS) entry which is preliminary data.</text>
</comment>
<keyword evidence="6 9" id="KW-0560">Oxidoreductase</keyword>
<feature type="binding site" evidence="10">
    <location>
        <position position="65"/>
    </location>
    <ligand>
        <name>thiamine diphosphate</name>
        <dbReference type="ChEBI" id="CHEBI:58937"/>
    </ligand>
</feature>
<dbReference type="CDD" id="cd03377">
    <property type="entry name" value="TPP_PFOR_PNO"/>
    <property type="match status" value="1"/>
</dbReference>
<dbReference type="InterPro" id="IPR017896">
    <property type="entry name" value="4Fe4S_Fe-S-bd"/>
</dbReference>
<evidence type="ECO:0000256" key="7">
    <source>
        <dbReference type="ARBA" id="ARBA00023004"/>
    </source>
</evidence>
<feature type="domain" description="4Fe-4S ferredoxin-type" evidence="13">
    <location>
        <begin position="691"/>
        <end position="720"/>
    </location>
</feature>
<dbReference type="InterPro" id="IPR011766">
    <property type="entry name" value="TPP_enzyme_TPP-bd"/>
</dbReference>
<feature type="binding site" evidence="12">
    <location>
        <position position="1088"/>
    </location>
    <ligand>
        <name>[4Fe-4S] cluster</name>
        <dbReference type="ChEBI" id="CHEBI:49883"/>
        <label>3</label>
    </ligand>
</feature>
<evidence type="ECO:0000313" key="15">
    <source>
        <dbReference type="Proteomes" id="UP000234857"/>
    </source>
</evidence>
<evidence type="ECO:0000256" key="2">
    <source>
        <dbReference type="ARBA" id="ARBA00022448"/>
    </source>
</evidence>
<dbReference type="Gene3D" id="4.10.780.10">
    <property type="entry name" value="Pyruvate-flavodoxin oxidoreductase, EKR domain"/>
    <property type="match status" value="1"/>
</dbReference>
<dbReference type="Gene3D" id="3.30.70.20">
    <property type="match status" value="1"/>
</dbReference>
<dbReference type="GO" id="GO:0022900">
    <property type="term" value="P:electron transport chain"/>
    <property type="evidence" value="ECO:0007669"/>
    <property type="project" value="InterPro"/>
</dbReference>
<dbReference type="SUPFAM" id="SSF52518">
    <property type="entry name" value="Thiamin diphosphate-binding fold (THDP-binding)"/>
    <property type="match status" value="2"/>
</dbReference>
<dbReference type="InterPro" id="IPR029061">
    <property type="entry name" value="THDP-binding"/>
</dbReference>
<dbReference type="PROSITE" id="PS00198">
    <property type="entry name" value="4FE4S_FER_1"/>
    <property type="match status" value="1"/>
</dbReference>
<protein>
    <submittedName>
        <fullName evidence="14">Pyruvate:ferredoxin (Flavodoxin) oxidoreductase</fullName>
    </submittedName>
</protein>